<sequence length="302" mass="33681">MTSTKTVPQVLSCQELKELLQASSPSVVVLEADAGKQVEADFKAGHIPTAQYFDQLEYTTPTAFMPRGLPDVKSFEDYLTRLGVSNEDHIVLYDRSPAGFFAAGRAWFLLKTYGVDNVSILNGGFHAWVREINEIETSEACHPKKEKKKFIVKLNEQMVRYFDQMIANLSLEANSPERVQVVDARPPNLFYSAEAGHMPFALHLPYGSLFDQANQHLKPNDQLAEIFQKAGVDLSKPAIYTCQGGITASVMAFVAHLLGQKEHPVYMVRGQEKQMTLGSFIEWQQRAPADMIIKGDTKPAVS</sequence>
<evidence type="ECO:0000256" key="1">
    <source>
        <dbReference type="ARBA" id="ARBA00022679"/>
    </source>
</evidence>
<accession>A0A813RH68</accession>
<evidence type="ECO:0000259" key="3">
    <source>
        <dbReference type="PROSITE" id="PS50206"/>
    </source>
</evidence>
<dbReference type="PROSITE" id="PS50206">
    <property type="entry name" value="RHODANESE_3"/>
    <property type="match status" value="2"/>
</dbReference>
<dbReference type="PANTHER" id="PTHR11364:SF27">
    <property type="entry name" value="SULFURTRANSFERASE"/>
    <property type="match status" value="1"/>
</dbReference>
<dbReference type="GO" id="GO:0004792">
    <property type="term" value="F:thiosulfate-cyanide sulfurtransferase activity"/>
    <property type="evidence" value="ECO:0007669"/>
    <property type="project" value="TreeGrafter"/>
</dbReference>
<evidence type="ECO:0000313" key="5">
    <source>
        <dbReference type="EMBL" id="CAF0826633.1"/>
    </source>
</evidence>
<dbReference type="CDD" id="cd01448">
    <property type="entry name" value="TST_Repeat_1"/>
    <property type="match status" value="1"/>
</dbReference>
<dbReference type="Gene3D" id="3.40.250.10">
    <property type="entry name" value="Rhodanese-like domain"/>
    <property type="match status" value="2"/>
</dbReference>
<gene>
    <name evidence="4" type="ORF">RFH988_LOCUS2954</name>
    <name evidence="5" type="ORF">SEV965_LOCUS1895</name>
</gene>
<dbReference type="PANTHER" id="PTHR11364">
    <property type="entry name" value="THIOSULFATE SULFERTANSFERASE"/>
    <property type="match status" value="1"/>
</dbReference>
<evidence type="ECO:0000313" key="6">
    <source>
        <dbReference type="Proteomes" id="UP000663882"/>
    </source>
</evidence>
<feature type="domain" description="Rhodanese" evidence="3">
    <location>
        <begin position="175"/>
        <end position="292"/>
    </location>
</feature>
<comment type="caution">
    <text evidence="4">The sequence shown here is derived from an EMBL/GenBank/DDBJ whole genome shotgun (WGS) entry which is preliminary data.</text>
</comment>
<dbReference type="GO" id="GO:0005739">
    <property type="term" value="C:mitochondrion"/>
    <property type="evidence" value="ECO:0007669"/>
    <property type="project" value="TreeGrafter"/>
</dbReference>
<dbReference type="EMBL" id="CAJNOU010000039">
    <property type="protein sequence ID" value="CAF0826633.1"/>
    <property type="molecule type" value="Genomic_DNA"/>
</dbReference>
<protein>
    <recommendedName>
        <fullName evidence="3">Rhodanese domain-containing protein</fullName>
    </recommendedName>
</protein>
<feature type="domain" description="Rhodanese" evidence="3">
    <location>
        <begin position="39"/>
        <end position="137"/>
    </location>
</feature>
<dbReference type="Proteomes" id="UP000663889">
    <property type="component" value="Unassembled WGS sequence"/>
</dbReference>
<reference evidence="4" key="1">
    <citation type="submission" date="2021-02" db="EMBL/GenBank/DDBJ databases">
        <authorList>
            <person name="Nowell W R."/>
        </authorList>
    </citation>
    <scope>NUCLEOTIDE SEQUENCE</scope>
</reference>
<evidence type="ECO:0000256" key="2">
    <source>
        <dbReference type="ARBA" id="ARBA00022737"/>
    </source>
</evidence>
<dbReference type="AlphaFoldDB" id="A0A813RH68"/>
<dbReference type="Pfam" id="PF00581">
    <property type="entry name" value="Rhodanese"/>
    <property type="match status" value="2"/>
</dbReference>
<dbReference type="SMART" id="SM00450">
    <property type="entry name" value="RHOD"/>
    <property type="match status" value="2"/>
</dbReference>
<proteinExistence type="predicted"/>
<name>A0A813RH68_9BILA</name>
<dbReference type="InterPro" id="IPR045078">
    <property type="entry name" value="TST/MPST-like"/>
</dbReference>
<organism evidence="4 6">
    <name type="scientific">Rotaria sordida</name>
    <dbReference type="NCBI Taxonomy" id="392033"/>
    <lineage>
        <taxon>Eukaryota</taxon>
        <taxon>Metazoa</taxon>
        <taxon>Spiralia</taxon>
        <taxon>Gnathifera</taxon>
        <taxon>Rotifera</taxon>
        <taxon>Eurotatoria</taxon>
        <taxon>Bdelloidea</taxon>
        <taxon>Philodinida</taxon>
        <taxon>Philodinidae</taxon>
        <taxon>Rotaria</taxon>
    </lineage>
</organism>
<dbReference type="InterPro" id="IPR036873">
    <property type="entry name" value="Rhodanese-like_dom_sf"/>
</dbReference>
<dbReference type="Proteomes" id="UP000663882">
    <property type="component" value="Unassembled WGS sequence"/>
</dbReference>
<evidence type="ECO:0000313" key="4">
    <source>
        <dbReference type="EMBL" id="CAF0782002.1"/>
    </source>
</evidence>
<dbReference type="SUPFAM" id="SSF52821">
    <property type="entry name" value="Rhodanese/Cell cycle control phosphatase"/>
    <property type="match status" value="2"/>
</dbReference>
<dbReference type="EMBL" id="CAJNOO010000067">
    <property type="protein sequence ID" value="CAF0782002.1"/>
    <property type="molecule type" value="Genomic_DNA"/>
</dbReference>
<keyword evidence="2" id="KW-0677">Repeat</keyword>
<keyword evidence="1" id="KW-0808">Transferase</keyword>
<dbReference type="InterPro" id="IPR001763">
    <property type="entry name" value="Rhodanese-like_dom"/>
</dbReference>
<dbReference type="OrthoDB" id="270167at2759"/>